<evidence type="ECO:0000256" key="2">
    <source>
        <dbReference type="ARBA" id="ARBA00022723"/>
    </source>
</evidence>
<keyword evidence="2 6" id="KW-0479">Metal-binding</keyword>
<keyword evidence="3" id="KW-0677">Repeat</keyword>
<dbReference type="Pfam" id="PF25261">
    <property type="entry name" value="zf-CCCH_PARP12"/>
    <property type="match status" value="2"/>
</dbReference>
<dbReference type="EMBL" id="JAATIS010000220">
    <property type="protein sequence ID" value="KAG2469393.1"/>
    <property type="molecule type" value="Genomic_DNA"/>
</dbReference>
<comment type="caution">
    <text evidence="8">The sequence shown here is derived from an EMBL/GenBank/DDBJ whole genome shotgun (WGS) entry which is preliminary data.</text>
</comment>
<dbReference type="Proteomes" id="UP000886611">
    <property type="component" value="Unassembled WGS sequence"/>
</dbReference>
<dbReference type="InterPro" id="IPR051712">
    <property type="entry name" value="ARTD-AVP"/>
</dbReference>
<evidence type="ECO:0000256" key="4">
    <source>
        <dbReference type="ARBA" id="ARBA00022771"/>
    </source>
</evidence>
<sequence length="316" mass="34751">MGYDELLANVGGDSELERTLADYQKFAVVTVADGSRRIIAKTSVKLCKAQGCQGCSGLHLCKFYLFGDCRFNRTRGSGQYGACPDMANCRRLHICEKFLEGSCKQGTSCYKSHDLHTGEALKMLEDRGLTSELISSIQNVYLNKLNMKNGNIASTDKDKCFEAHHRMPYQWQVWDGLGWLDLTDNEQIEKEFCNPARTCRPPLDLLPDLVLLPLDSSHCLKGGSPFYMHLDVLQVLPGSLPPTLPSVAEVPAAYLEAHRVSLHVFSPALPGVVEALRSRAPKASGRPPAVITGPYRVELQSSVPVVPIATSHSHVV</sequence>
<keyword evidence="9" id="KW-1185">Reference proteome</keyword>
<accession>A0A8X8BT31</accession>
<keyword evidence="1" id="KW-0597">Phosphoprotein</keyword>
<dbReference type="InterPro" id="IPR000571">
    <property type="entry name" value="Znf_CCCH"/>
</dbReference>
<dbReference type="InterPro" id="IPR057602">
    <property type="entry name" value="Zfn-CCCH_PARP12"/>
</dbReference>
<dbReference type="PANTHER" id="PTHR45740:SF15">
    <property type="entry name" value="ZINC FINGER CCCH TYPE DOMAIN CONTAINING 1-LIKE"/>
    <property type="match status" value="1"/>
</dbReference>
<dbReference type="AlphaFoldDB" id="A0A8X8BT31"/>
<dbReference type="GO" id="GO:0005634">
    <property type="term" value="C:nucleus"/>
    <property type="evidence" value="ECO:0007669"/>
    <property type="project" value="TreeGrafter"/>
</dbReference>
<keyword evidence="5 6" id="KW-0862">Zinc</keyword>
<evidence type="ECO:0000256" key="1">
    <source>
        <dbReference type="ARBA" id="ARBA00022553"/>
    </source>
</evidence>
<feature type="non-terminal residue" evidence="8">
    <location>
        <position position="1"/>
    </location>
</feature>
<evidence type="ECO:0000313" key="8">
    <source>
        <dbReference type="EMBL" id="KAG2469393.1"/>
    </source>
</evidence>
<dbReference type="Pfam" id="PF23466">
    <property type="entry name" value="WWE_4"/>
    <property type="match status" value="1"/>
</dbReference>
<keyword evidence="4 6" id="KW-0863">Zinc-finger</keyword>
<dbReference type="PANTHER" id="PTHR45740">
    <property type="entry name" value="POLY [ADP-RIBOSE] POLYMERASE"/>
    <property type="match status" value="1"/>
</dbReference>
<feature type="non-terminal residue" evidence="8">
    <location>
        <position position="316"/>
    </location>
</feature>
<name>A0A8X8BT31_POLSE</name>
<evidence type="ECO:0000256" key="5">
    <source>
        <dbReference type="ARBA" id="ARBA00022833"/>
    </source>
</evidence>
<evidence type="ECO:0000313" key="9">
    <source>
        <dbReference type="Proteomes" id="UP000886611"/>
    </source>
</evidence>
<gene>
    <name evidence="8" type="primary">Parp12_2</name>
    <name evidence="8" type="ORF">GTO96_0004702</name>
</gene>
<evidence type="ECO:0000259" key="7">
    <source>
        <dbReference type="PROSITE" id="PS50103"/>
    </source>
</evidence>
<evidence type="ECO:0000256" key="3">
    <source>
        <dbReference type="ARBA" id="ARBA00022737"/>
    </source>
</evidence>
<dbReference type="PROSITE" id="PS50103">
    <property type="entry name" value="ZF_C3H1"/>
    <property type="match status" value="1"/>
</dbReference>
<organism evidence="8 9">
    <name type="scientific">Polypterus senegalus</name>
    <name type="common">Senegal bichir</name>
    <dbReference type="NCBI Taxonomy" id="55291"/>
    <lineage>
        <taxon>Eukaryota</taxon>
        <taxon>Metazoa</taxon>
        <taxon>Chordata</taxon>
        <taxon>Craniata</taxon>
        <taxon>Vertebrata</taxon>
        <taxon>Euteleostomi</taxon>
        <taxon>Actinopterygii</taxon>
        <taxon>Polypteriformes</taxon>
        <taxon>Polypteridae</taxon>
        <taxon>Polypterus</taxon>
    </lineage>
</organism>
<reference evidence="8 9" key="1">
    <citation type="journal article" date="2021" name="Cell">
        <title>Tracing the genetic footprints of vertebrate landing in non-teleost ray-finned fishes.</title>
        <authorList>
            <person name="Bi X."/>
            <person name="Wang K."/>
            <person name="Yang L."/>
            <person name="Pan H."/>
            <person name="Jiang H."/>
            <person name="Wei Q."/>
            <person name="Fang M."/>
            <person name="Yu H."/>
            <person name="Zhu C."/>
            <person name="Cai Y."/>
            <person name="He Y."/>
            <person name="Gan X."/>
            <person name="Zeng H."/>
            <person name="Yu D."/>
            <person name="Zhu Y."/>
            <person name="Jiang H."/>
            <person name="Qiu Q."/>
            <person name="Yang H."/>
            <person name="Zhang Y.E."/>
            <person name="Wang W."/>
            <person name="Zhu M."/>
            <person name="He S."/>
            <person name="Zhang G."/>
        </authorList>
    </citation>
    <scope>NUCLEOTIDE SEQUENCE [LARGE SCALE GENOMIC DNA]</scope>
    <source>
        <strain evidence="8">Bchr_013</strain>
    </source>
</reference>
<feature type="zinc finger region" description="C3H1-type" evidence="6">
    <location>
        <begin position="94"/>
        <end position="116"/>
    </location>
</feature>
<dbReference type="GO" id="GO:1990404">
    <property type="term" value="F:NAD+-protein mono-ADP-ribosyltransferase activity"/>
    <property type="evidence" value="ECO:0007669"/>
    <property type="project" value="TreeGrafter"/>
</dbReference>
<proteinExistence type="predicted"/>
<dbReference type="GO" id="GO:0003950">
    <property type="term" value="F:NAD+ poly-ADP-ribosyltransferase activity"/>
    <property type="evidence" value="ECO:0007669"/>
    <property type="project" value="TreeGrafter"/>
</dbReference>
<protein>
    <submittedName>
        <fullName evidence="8">PAR12 polymerase</fullName>
    </submittedName>
</protein>
<evidence type="ECO:0000256" key="6">
    <source>
        <dbReference type="PROSITE-ProRule" id="PRU00723"/>
    </source>
</evidence>
<dbReference type="GO" id="GO:0008270">
    <property type="term" value="F:zinc ion binding"/>
    <property type="evidence" value="ECO:0007669"/>
    <property type="project" value="UniProtKB-KW"/>
</dbReference>
<feature type="domain" description="C3H1-type" evidence="7">
    <location>
        <begin position="94"/>
        <end position="116"/>
    </location>
</feature>